<dbReference type="AlphaFoldDB" id="A0A8H9L191"/>
<keyword evidence="5" id="KW-1185">Reference proteome</keyword>
<gene>
    <name evidence="2" type="ORF">GCM10009769_27630</name>
    <name evidence="3" type="ORF">JOE58_002598</name>
</gene>
<sequence>MLGPFLAAGVQVAAGSAQMRRLRRDVGDVRADLDAAIRDGRIQNPDETVQSESFLADLQFVLQRSSETKNAQRRARLRRALVAGAAAETVNSETELRVLDRLNETHVKLLRVLHDDTTKRNPRGQVALSTAAAAFSGKRYAHAYEPQVRALTAELSALGLVFVDQQPELDSDEMGDDGSIANREVTIYEWYKLTRLAERVIRYIADEDVPPESGDGAMAGDRPSAGSPDRP</sequence>
<reference evidence="2" key="2">
    <citation type="submission" date="2020-09" db="EMBL/GenBank/DDBJ databases">
        <authorList>
            <person name="Sun Q."/>
            <person name="Ohkuma M."/>
        </authorList>
    </citation>
    <scope>NUCLEOTIDE SEQUENCE</scope>
    <source>
        <strain evidence="2">JCM 1480</strain>
    </source>
</reference>
<name>A0A8H9L191_9MICO</name>
<evidence type="ECO:0000256" key="1">
    <source>
        <dbReference type="SAM" id="MobiDB-lite"/>
    </source>
</evidence>
<dbReference type="Proteomes" id="UP000746584">
    <property type="component" value="Unassembled WGS sequence"/>
</dbReference>
<organism evidence="2 4">
    <name type="scientific">Curtobacterium luteum</name>
    <dbReference type="NCBI Taxonomy" id="33881"/>
    <lineage>
        <taxon>Bacteria</taxon>
        <taxon>Bacillati</taxon>
        <taxon>Actinomycetota</taxon>
        <taxon>Actinomycetes</taxon>
        <taxon>Micrococcales</taxon>
        <taxon>Microbacteriaceae</taxon>
        <taxon>Curtobacterium</taxon>
    </lineage>
</organism>
<dbReference type="RefSeq" id="WP_175328941.1">
    <property type="nucleotide sequence ID" value="NZ_BMOI01000013.1"/>
</dbReference>
<feature type="region of interest" description="Disordered" evidence="1">
    <location>
        <begin position="207"/>
        <end position="231"/>
    </location>
</feature>
<evidence type="ECO:0000313" key="5">
    <source>
        <dbReference type="Proteomes" id="UP000746584"/>
    </source>
</evidence>
<accession>A0A8H9L191</accession>
<protein>
    <submittedName>
        <fullName evidence="2">Uncharacterized protein</fullName>
    </submittedName>
</protein>
<evidence type="ECO:0000313" key="2">
    <source>
        <dbReference type="EMBL" id="GGL07913.1"/>
    </source>
</evidence>
<evidence type="ECO:0000313" key="4">
    <source>
        <dbReference type="Proteomes" id="UP000648535"/>
    </source>
</evidence>
<dbReference type="EMBL" id="BMOI01000013">
    <property type="protein sequence ID" value="GGL07913.1"/>
    <property type="molecule type" value="Genomic_DNA"/>
</dbReference>
<comment type="caution">
    <text evidence="2">The sequence shown here is derived from an EMBL/GenBank/DDBJ whole genome shotgun (WGS) entry which is preliminary data.</text>
</comment>
<dbReference type="EMBL" id="JAFBCG010000001">
    <property type="protein sequence ID" value="MBM7803347.1"/>
    <property type="molecule type" value="Genomic_DNA"/>
</dbReference>
<reference evidence="2" key="1">
    <citation type="journal article" date="2014" name="Int. J. Syst. Evol. Microbiol.">
        <title>Complete genome sequence of Corynebacterium casei LMG S-19264T (=DSM 44701T), isolated from a smear-ripened cheese.</title>
        <authorList>
            <consortium name="US DOE Joint Genome Institute (JGI-PGF)"/>
            <person name="Walter F."/>
            <person name="Albersmeier A."/>
            <person name="Kalinowski J."/>
            <person name="Ruckert C."/>
        </authorList>
    </citation>
    <scope>NUCLEOTIDE SEQUENCE</scope>
    <source>
        <strain evidence="2">JCM 1480</strain>
    </source>
</reference>
<proteinExistence type="predicted"/>
<dbReference type="Proteomes" id="UP000648535">
    <property type="component" value="Unassembled WGS sequence"/>
</dbReference>
<evidence type="ECO:0000313" key="3">
    <source>
        <dbReference type="EMBL" id="MBM7803347.1"/>
    </source>
</evidence>
<reference evidence="3 5" key="3">
    <citation type="submission" date="2021-01" db="EMBL/GenBank/DDBJ databases">
        <title>Sequencing the genomes of 1000 actinobacteria strains.</title>
        <authorList>
            <person name="Klenk H.-P."/>
        </authorList>
    </citation>
    <scope>NUCLEOTIDE SEQUENCE [LARGE SCALE GENOMIC DNA]</scope>
    <source>
        <strain evidence="3 5">DSM 20542</strain>
    </source>
</reference>